<sequence length="95" mass="10982">MNVDPKETFRSNQNNMEHDIDGGKPSVRGNSDLHGDMMHEGYGKIIQSRQANDDSDWEGMMKNKDMEMNRMHQSRVNEVDDGCNESVRMENHFGH</sequence>
<protein>
    <submittedName>
        <fullName evidence="2">Uncharacterized protein</fullName>
    </submittedName>
</protein>
<dbReference type="EMBL" id="CAJGYM010000128">
    <property type="protein sequence ID" value="CAD6198495.1"/>
    <property type="molecule type" value="Genomic_DNA"/>
</dbReference>
<gene>
    <name evidence="2" type="ORF">CAUJ_LOCUS14401</name>
</gene>
<dbReference type="Proteomes" id="UP000835052">
    <property type="component" value="Unassembled WGS sequence"/>
</dbReference>
<evidence type="ECO:0000256" key="1">
    <source>
        <dbReference type="SAM" id="MobiDB-lite"/>
    </source>
</evidence>
<dbReference type="AlphaFoldDB" id="A0A8S1HUE8"/>
<keyword evidence="3" id="KW-1185">Reference proteome</keyword>
<proteinExistence type="predicted"/>
<comment type="caution">
    <text evidence="2">The sequence shown here is derived from an EMBL/GenBank/DDBJ whole genome shotgun (WGS) entry which is preliminary data.</text>
</comment>
<organism evidence="2 3">
    <name type="scientific">Caenorhabditis auriculariae</name>
    <dbReference type="NCBI Taxonomy" id="2777116"/>
    <lineage>
        <taxon>Eukaryota</taxon>
        <taxon>Metazoa</taxon>
        <taxon>Ecdysozoa</taxon>
        <taxon>Nematoda</taxon>
        <taxon>Chromadorea</taxon>
        <taxon>Rhabditida</taxon>
        <taxon>Rhabditina</taxon>
        <taxon>Rhabditomorpha</taxon>
        <taxon>Rhabditoidea</taxon>
        <taxon>Rhabditidae</taxon>
        <taxon>Peloderinae</taxon>
        <taxon>Caenorhabditis</taxon>
    </lineage>
</organism>
<feature type="region of interest" description="Disordered" evidence="1">
    <location>
        <begin position="1"/>
        <end position="38"/>
    </location>
</feature>
<evidence type="ECO:0000313" key="3">
    <source>
        <dbReference type="Proteomes" id="UP000835052"/>
    </source>
</evidence>
<reference evidence="2" key="1">
    <citation type="submission" date="2020-10" db="EMBL/GenBank/DDBJ databases">
        <authorList>
            <person name="Kikuchi T."/>
        </authorList>
    </citation>
    <scope>NUCLEOTIDE SEQUENCE</scope>
    <source>
        <strain evidence="2">NKZ352</strain>
    </source>
</reference>
<name>A0A8S1HUE8_9PELO</name>
<evidence type="ECO:0000313" key="2">
    <source>
        <dbReference type="EMBL" id="CAD6198495.1"/>
    </source>
</evidence>
<accession>A0A8S1HUE8</accession>